<dbReference type="InterPro" id="IPR045054">
    <property type="entry name" value="P4HA-like"/>
</dbReference>
<dbReference type="Gene3D" id="2.60.120.620">
    <property type="entry name" value="q2cbj1_9rhob like domain"/>
    <property type="match status" value="1"/>
</dbReference>
<evidence type="ECO:0000256" key="4">
    <source>
        <dbReference type="ARBA" id="ARBA00023002"/>
    </source>
</evidence>
<dbReference type="SMART" id="SM00702">
    <property type="entry name" value="P4Hc"/>
    <property type="match status" value="1"/>
</dbReference>
<dbReference type="Pfam" id="PF13640">
    <property type="entry name" value="2OG-FeII_Oxy_3"/>
    <property type="match status" value="1"/>
</dbReference>
<dbReference type="PANTHER" id="PTHR10869:SF246">
    <property type="entry name" value="TRANSMEMBRANE PROLYL 4-HYDROXYLASE"/>
    <property type="match status" value="1"/>
</dbReference>
<proteinExistence type="predicted"/>
<dbReference type="Proteomes" id="UP001606099">
    <property type="component" value="Unassembled WGS sequence"/>
</dbReference>
<evidence type="ECO:0000313" key="7">
    <source>
        <dbReference type="EMBL" id="MFG6446689.1"/>
    </source>
</evidence>
<dbReference type="PANTHER" id="PTHR10869">
    <property type="entry name" value="PROLYL 4-HYDROXYLASE ALPHA SUBUNIT"/>
    <property type="match status" value="1"/>
</dbReference>
<keyword evidence="8" id="KW-1185">Reference proteome</keyword>
<reference evidence="7 8" key="1">
    <citation type="submission" date="2024-08" db="EMBL/GenBank/DDBJ databases">
        <authorList>
            <person name="Lu H."/>
        </authorList>
    </citation>
    <scope>NUCLEOTIDE SEQUENCE [LARGE SCALE GENOMIC DNA]</scope>
    <source>
        <strain evidence="7 8">BYS180W</strain>
    </source>
</reference>
<protein>
    <submittedName>
        <fullName evidence="7">2OG-Fe(II) oxygenase</fullName>
    </submittedName>
</protein>
<dbReference type="InterPro" id="IPR044862">
    <property type="entry name" value="Pro_4_hyd_alph_FE2OG_OXY"/>
</dbReference>
<evidence type="ECO:0000256" key="5">
    <source>
        <dbReference type="ARBA" id="ARBA00023004"/>
    </source>
</evidence>
<name>A0ABW7FQS5_9BURK</name>
<feature type="domain" description="Prolyl 4-hydroxylase alpha subunit" evidence="6">
    <location>
        <begin position="104"/>
        <end position="267"/>
    </location>
</feature>
<comment type="caution">
    <text evidence="7">The sequence shown here is derived from an EMBL/GenBank/DDBJ whole genome shotgun (WGS) entry which is preliminary data.</text>
</comment>
<organism evidence="7 8">
    <name type="scientific">Roseateles rivi</name>
    <dbReference type="NCBI Taxonomy" id="3299028"/>
    <lineage>
        <taxon>Bacteria</taxon>
        <taxon>Pseudomonadati</taxon>
        <taxon>Pseudomonadota</taxon>
        <taxon>Betaproteobacteria</taxon>
        <taxon>Burkholderiales</taxon>
        <taxon>Sphaerotilaceae</taxon>
        <taxon>Roseateles</taxon>
    </lineage>
</organism>
<dbReference type="InterPro" id="IPR006620">
    <property type="entry name" value="Pro_4_hyd_alph"/>
</dbReference>
<keyword evidence="5" id="KW-0408">Iron</keyword>
<evidence type="ECO:0000259" key="6">
    <source>
        <dbReference type="SMART" id="SM00702"/>
    </source>
</evidence>
<dbReference type="EMBL" id="JBIGHZ010000001">
    <property type="protein sequence ID" value="MFG6446689.1"/>
    <property type="molecule type" value="Genomic_DNA"/>
</dbReference>
<evidence type="ECO:0000256" key="3">
    <source>
        <dbReference type="ARBA" id="ARBA00022964"/>
    </source>
</evidence>
<evidence type="ECO:0000256" key="2">
    <source>
        <dbReference type="ARBA" id="ARBA00022723"/>
    </source>
</evidence>
<keyword evidence="3" id="KW-0223">Dioxygenase</keyword>
<comment type="cofactor">
    <cofactor evidence="1">
        <name>L-ascorbate</name>
        <dbReference type="ChEBI" id="CHEBI:38290"/>
    </cofactor>
</comment>
<evidence type="ECO:0000313" key="8">
    <source>
        <dbReference type="Proteomes" id="UP001606099"/>
    </source>
</evidence>
<dbReference type="RefSeq" id="WP_394457759.1">
    <property type="nucleotide sequence ID" value="NZ_JBIGHZ010000001.1"/>
</dbReference>
<keyword evidence="2" id="KW-0479">Metal-binding</keyword>
<gene>
    <name evidence="7" type="ORF">ACG0Z6_00380</name>
</gene>
<evidence type="ECO:0000256" key="1">
    <source>
        <dbReference type="ARBA" id="ARBA00001961"/>
    </source>
</evidence>
<accession>A0ABW7FQS5</accession>
<sequence length="279" mass="31034">MAVQHLTPEWQSWLRSNLERGCATSVLLPLLEQGGWPSDVAQDALAAACDPLHPDWLGPLALPRRSAVATNSSLLTRPQPRLQHNQYRCRDGTLVRMVMHHQQPELVLMLDVLSPKECEALMHGAAQTPQGQAPAAELRRLHARVEQRLSELLGWPLEQSEALQVQRYGPGGQSRAHTDFFDRSDPDHQALLAQGGQRVGTSVLYLSEVQTGGATHFVRQGLELRPVQGAWLYFANVDAQGQEDQATWHAGMPVVSGVKYLAVQWHRQQRCRHIGNSEA</sequence>
<keyword evidence="4" id="KW-0560">Oxidoreductase</keyword>